<evidence type="ECO:0000256" key="3">
    <source>
        <dbReference type="ARBA" id="ARBA00022989"/>
    </source>
</evidence>
<dbReference type="PANTHER" id="PTHR13481:SF0">
    <property type="entry name" value="SREBP REGULATING GENE PROTEIN"/>
    <property type="match status" value="1"/>
</dbReference>
<evidence type="ECO:0000313" key="9">
    <source>
        <dbReference type="EnsemblMetazoa" id="PPAI001680-PA"/>
    </source>
</evidence>
<keyword evidence="10" id="KW-1185">Reference proteome</keyword>
<sequence>MWYMALLRFIRRRLVLAIIFLLSLLYFVVNLFGFSGTLSIDSDAEFEVKREHPLIWRTLQEQQNTSYNDPSVKCRNSVQGRFLIVDDRGFVCSRFDLLPTGCCNLETPSTTHYSCDTCTESGCCSIYEYCVSCCLHPDKVSRRLGRFSLRVLHWGSIEMQKELLERVMEKATGRQKAVFASVQDNFELCLAKCRTDSHSVQHENKYRDPKAKHCYGETTAHESQRDISGNNVL</sequence>
<keyword evidence="4" id="KW-0333">Golgi apparatus</keyword>
<dbReference type="PANTHER" id="PTHR13481">
    <property type="entry name" value="SREBP REGULATING GENE PROTEIN"/>
    <property type="match status" value="1"/>
</dbReference>
<keyword evidence="6" id="KW-0325">Glycoprotein</keyword>
<dbReference type="GO" id="GO:2000640">
    <property type="term" value="P:positive regulation of SREBP signaling pathway"/>
    <property type="evidence" value="ECO:0007669"/>
    <property type="project" value="InterPro"/>
</dbReference>
<keyword evidence="5" id="KW-0472">Membrane</keyword>
<keyword evidence="3" id="KW-1133">Transmembrane helix</keyword>
<dbReference type="AlphaFoldDB" id="A0A1B0D2V7"/>
<dbReference type="VEuPathDB" id="VectorBase:PPAI001680"/>
<dbReference type="EMBL" id="AJVK01002878">
    <property type="status" value="NOT_ANNOTATED_CDS"/>
    <property type="molecule type" value="Genomic_DNA"/>
</dbReference>
<reference evidence="9" key="1">
    <citation type="submission" date="2022-08" db="UniProtKB">
        <authorList>
            <consortium name="EnsemblMetazoa"/>
        </authorList>
    </citation>
    <scope>IDENTIFICATION</scope>
    <source>
        <strain evidence="9">Israel</strain>
    </source>
</reference>
<protein>
    <recommendedName>
        <fullName evidence="8">SREBP regulating gene protein</fullName>
    </recommendedName>
</protein>
<accession>A0A1B0D2V7</accession>
<dbReference type="Proteomes" id="UP000092462">
    <property type="component" value="Unassembled WGS sequence"/>
</dbReference>
<evidence type="ECO:0000256" key="6">
    <source>
        <dbReference type="ARBA" id="ARBA00023180"/>
    </source>
</evidence>
<name>A0A1B0D2V7_PHLPP</name>
<dbReference type="GO" id="GO:0000139">
    <property type="term" value="C:Golgi membrane"/>
    <property type="evidence" value="ECO:0007669"/>
    <property type="project" value="UniProtKB-SubCell"/>
</dbReference>
<evidence type="ECO:0000256" key="2">
    <source>
        <dbReference type="ARBA" id="ARBA00022692"/>
    </source>
</evidence>
<dbReference type="InterPro" id="IPR019352">
    <property type="entry name" value="SPRING1"/>
</dbReference>
<evidence type="ECO:0000256" key="8">
    <source>
        <dbReference type="ARBA" id="ARBA00023485"/>
    </source>
</evidence>
<evidence type="ECO:0000256" key="1">
    <source>
        <dbReference type="ARBA" id="ARBA00004194"/>
    </source>
</evidence>
<dbReference type="Pfam" id="PF10218">
    <property type="entry name" value="SPRING1"/>
    <property type="match status" value="2"/>
</dbReference>
<evidence type="ECO:0000256" key="5">
    <source>
        <dbReference type="ARBA" id="ARBA00023136"/>
    </source>
</evidence>
<evidence type="ECO:0000256" key="4">
    <source>
        <dbReference type="ARBA" id="ARBA00023034"/>
    </source>
</evidence>
<keyword evidence="2" id="KW-0812">Transmembrane</keyword>
<comment type="similarity">
    <text evidence="7">Belongs to the SPRING family.</text>
</comment>
<proteinExistence type="inferred from homology"/>
<evidence type="ECO:0000313" key="10">
    <source>
        <dbReference type="Proteomes" id="UP000092462"/>
    </source>
</evidence>
<dbReference type="VEuPathDB" id="VectorBase:PPAPM1_004662"/>
<evidence type="ECO:0000256" key="7">
    <source>
        <dbReference type="ARBA" id="ARBA00023461"/>
    </source>
</evidence>
<dbReference type="EnsemblMetazoa" id="PPAI001680-RA">
    <property type="protein sequence ID" value="PPAI001680-PA"/>
    <property type="gene ID" value="PPAI001680"/>
</dbReference>
<organism evidence="9 10">
    <name type="scientific">Phlebotomus papatasi</name>
    <name type="common">Sandfly</name>
    <dbReference type="NCBI Taxonomy" id="29031"/>
    <lineage>
        <taxon>Eukaryota</taxon>
        <taxon>Metazoa</taxon>
        <taxon>Ecdysozoa</taxon>
        <taxon>Arthropoda</taxon>
        <taxon>Hexapoda</taxon>
        <taxon>Insecta</taxon>
        <taxon>Pterygota</taxon>
        <taxon>Neoptera</taxon>
        <taxon>Endopterygota</taxon>
        <taxon>Diptera</taxon>
        <taxon>Nematocera</taxon>
        <taxon>Psychodoidea</taxon>
        <taxon>Psychodidae</taxon>
        <taxon>Phlebotomus</taxon>
        <taxon>Phlebotomus</taxon>
    </lineage>
</organism>
<comment type="subcellular location">
    <subcellularLocation>
        <location evidence="1">Golgi apparatus membrane</location>
        <topology evidence="1">Single-pass membrane protein</topology>
    </subcellularLocation>
</comment>